<dbReference type="STRING" id="476652.DEAC_c23490"/>
<organism evidence="6 7">
    <name type="scientific">Desulfosporosinus acididurans</name>
    <dbReference type="NCBI Taxonomy" id="476652"/>
    <lineage>
        <taxon>Bacteria</taxon>
        <taxon>Bacillati</taxon>
        <taxon>Bacillota</taxon>
        <taxon>Clostridia</taxon>
        <taxon>Eubacteriales</taxon>
        <taxon>Desulfitobacteriaceae</taxon>
        <taxon>Desulfosporosinus</taxon>
    </lineage>
</organism>
<sequence length="260" mass="30341">MKKSTMDESESTDMMLEENQRFRKGDVEYRSMELRASLIDPPEGQSVLKVLEGRAIVFNKATPLFQDDDGTTYYEQIHQDALKGVDLSNVVLKYNHSEHVPPLASTKAGTLDLRVDNQGLNVTARMANTTQANDIHELVRSGHLDKMSFAFTVANDAYDTKTRTRTIFKFDKMYDVSVVDFPAYEETSVSARNYVQAQQELRRREQEQLEQTRLEQERQEQERRAQEAELQRQQQVEERKKQEQEAYEKQLKRLRLKTLL</sequence>
<keyword evidence="7" id="KW-1185">Reference proteome</keyword>
<evidence type="ECO:0000313" key="6">
    <source>
        <dbReference type="EMBL" id="KLU65719.1"/>
    </source>
</evidence>
<evidence type="ECO:0000256" key="2">
    <source>
        <dbReference type="ARBA" id="ARBA00022670"/>
    </source>
</evidence>
<dbReference type="AlphaFoldDB" id="A0A0J1FQF1"/>
<evidence type="ECO:0000259" key="5">
    <source>
        <dbReference type="Pfam" id="PF04586"/>
    </source>
</evidence>
<dbReference type="InterPro" id="IPR006433">
    <property type="entry name" value="Prohead_protease"/>
</dbReference>
<gene>
    <name evidence="6" type="ORF">DEAC_c23490</name>
</gene>
<evidence type="ECO:0000256" key="4">
    <source>
        <dbReference type="SAM" id="MobiDB-lite"/>
    </source>
</evidence>
<evidence type="ECO:0000256" key="3">
    <source>
        <dbReference type="ARBA" id="ARBA00022801"/>
    </source>
</evidence>
<dbReference type="InterPro" id="IPR054613">
    <property type="entry name" value="Peptidase_S78_dom"/>
</dbReference>
<feature type="region of interest" description="Disordered" evidence="4">
    <location>
        <begin position="206"/>
        <end position="244"/>
    </location>
</feature>
<dbReference type="EMBL" id="LDZY01000007">
    <property type="protein sequence ID" value="KLU65719.1"/>
    <property type="molecule type" value="Genomic_DNA"/>
</dbReference>
<keyword evidence="3" id="KW-0378">Hydrolase</keyword>
<feature type="domain" description="Prohead serine protease" evidence="5">
    <location>
        <begin position="45"/>
        <end position="192"/>
    </location>
</feature>
<comment type="caution">
    <text evidence="6">The sequence shown here is derived from an EMBL/GenBank/DDBJ whole genome shotgun (WGS) entry which is preliminary data.</text>
</comment>
<evidence type="ECO:0000313" key="7">
    <source>
        <dbReference type="Proteomes" id="UP000036356"/>
    </source>
</evidence>
<dbReference type="Pfam" id="PF04586">
    <property type="entry name" value="Peptidase_S78"/>
    <property type="match status" value="1"/>
</dbReference>
<protein>
    <submittedName>
        <fullName evidence="6">Caudovirus prohead protease</fullName>
    </submittedName>
</protein>
<dbReference type="Proteomes" id="UP000036356">
    <property type="component" value="Unassembled WGS sequence"/>
</dbReference>
<dbReference type="RefSeq" id="WP_053006394.1">
    <property type="nucleotide sequence ID" value="NZ_LDZY01000007.1"/>
</dbReference>
<dbReference type="GO" id="GO:0006508">
    <property type="term" value="P:proteolysis"/>
    <property type="evidence" value="ECO:0007669"/>
    <property type="project" value="UniProtKB-KW"/>
</dbReference>
<keyword evidence="1" id="KW-1188">Viral release from host cell</keyword>
<name>A0A0J1FQF1_9FIRM</name>
<dbReference type="GO" id="GO:0008233">
    <property type="term" value="F:peptidase activity"/>
    <property type="evidence" value="ECO:0007669"/>
    <property type="project" value="UniProtKB-KW"/>
</dbReference>
<dbReference type="NCBIfam" id="TIGR01543">
    <property type="entry name" value="proheadase_HK97"/>
    <property type="match status" value="1"/>
</dbReference>
<reference evidence="6 7" key="1">
    <citation type="submission" date="2015-06" db="EMBL/GenBank/DDBJ databases">
        <title>Draft genome of the moderately acidophilic sulfate reducer Candidatus Desulfosporosinus acididurans strain M1.</title>
        <authorList>
            <person name="Poehlein A."/>
            <person name="Petzsch P."/>
            <person name="Johnson B.D."/>
            <person name="Schloemann M."/>
            <person name="Daniel R."/>
            <person name="Muehling M."/>
        </authorList>
    </citation>
    <scope>NUCLEOTIDE SEQUENCE [LARGE SCALE GENOMIC DNA]</scope>
    <source>
        <strain evidence="6 7">M1</strain>
    </source>
</reference>
<accession>A0A0J1FQF1</accession>
<proteinExistence type="predicted"/>
<keyword evidence="2 6" id="KW-0645">Protease</keyword>
<evidence type="ECO:0000256" key="1">
    <source>
        <dbReference type="ARBA" id="ARBA00022612"/>
    </source>
</evidence>
<dbReference type="PATRIC" id="fig|476652.3.peg.2442"/>